<dbReference type="AlphaFoldDB" id="A0A8T2IR52"/>
<dbReference type="GO" id="GO:0005829">
    <property type="term" value="C:cytosol"/>
    <property type="evidence" value="ECO:0007669"/>
    <property type="project" value="TreeGrafter"/>
</dbReference>
<evidence type="ECO:0000256" key="1">
    <source>
        <dbReference type="ARBA" id="ARBA00007996"/>
    </source>
</evidence>
<keyword evidence="3" id="KW-0808">Transferase</keyword>
<dbReference type="PANTHER" id="PTHR10867">
    <property type="entry name" value="NNMT/PNMT/TEMT FAMILY MEMBER"/>
    <property type="match status" value="1"/>
</dbReference>
<keyword evidence="2" id="KW-0489">Methyltransferase</keyword>
<dbReference type="GO" id="GO:0008170">
    <property type="term" value="F:N-methyltransferase activity"/>
    <property type="evidence" value="ECO:0007669"/>
    <property type="project" value="TreeGrafter"/>
</dbReference>
<dbReference type="Gene3D" id="3.40.50.150">
    <property type="entry name" value="Vaccinia Virus protein VP39"/>
    <property type="match status" value="1"/>
</dbReference>
<dbReference type="PROSITE" id="PS51681">
    <property type="entry name" value="SAM_MT_NNMT_PNMT_TEMT"/>
    <property type="match status" value="1"/>
</dbReference>
<comment type="caution">
    <text evidence="6">The sequence shown here is derived from an EMBL/GenBank/DDBJ whole genome shotgun (WGS) entry which is preliminary data.</text>
</comment>
<feature type="binding site" evidence="5">
    <location>
        <begin position="63"/>
        <end position="64"/>
    </location>
    <ligand>
        <name>S-adenosyl-L-methionine</name>
        <dbReference type="ChEBI" id="CHEBI:59789"/>
    </ligand>
</feature>
<feature type="binding site" evidence="5">
    <location>
        <position position="20"/>
    </location>
    <ligand>
        <name>S-adenosyl-L-methionine</name>
        <dbReference type="ChEBI" id="CHEBI:59789"/>
    </ligand>
</feature>
<keyword evidence="4 5" id="KW-0949">S-adenosyl-L-methionine</keyword>
<feature type="binding site" evidence="5">
    <location>
        <position position="25"/>
    </location>
    <ligand>
        <name>S-adenosyl-L-methionine</name>
        <dbReference type="ChEBI" id="CHEBI:59789"/>
    </ligand>
</feature>
<proteinExistence type="inferred from homology"/>
<dbReference type="InterPro" id="IPR053384">
    <property type="entry name" value="SAM-dep_methyltransferase"/>
</dbReference>
<dbReference type="EMBL" id="JAACNH010000008">
    <property type="protein sequence ID" value="KAG8434462.1"/>
    <property type="molecule type" value="Genomic_DNA"/>
</dbReference>
<dbReference type="InterPro" id="IPR000940">
    <property type="entry name" value="NNMT_TEMT_trans"/>
</dbReference>
<dbReference type="Proteomes" id="UP000812440">
    <property type="component" value="Chromosome 7"/>
</dbReference>
<evidence type="ECO:0000313" key="6">
    <source>
        <dbReference type="EMBL" id="KAG8434462.1"/>
    </source>
</evidence>
<dbReference type="OrthoDB" id="10050085at2759"/>
<organism evidence="6 7">
    <name type="scientific">Hymenochirus boettgeri</name>
    <name type="common">Congo dwarf clawed frog</name>
    <dbReference type="NCBI Taxonomy" id="247094"/>
    <lineage>
        <taxon>Eukaryota</taxon>
        <taxon>Metazoa</taxon>
        <taxon>Chordata</taxon>
        <taxon>Craniata</taxon>
        <taxon>Vertebrata</taxon>
        <taxon>Euteleostomi</taxon>
        <taxon>Amphibia</taxon>
        <taxon>Batrachia</taxon>
        <taxon>Anura</taxon>
        <taxon>Pipoidea</taxon>
        <taxon>Pipidae</taxon>
        <taxon>Pipinae</taxon>
        <taxon>Hymenochirus</taxon>
    </lineage>
</organism>
<feature type="binding site" evidence="5">
    <location>
        <position position="85"/>
    </location>
    <ligand>
        <name>S-adenosyl-L-methionine</name>
        <dbReference type="ChEBI" id="CHEBI:59789"/>
    </ligand>
</feature>
<evidence type="ECO:0000256" key="3">
    <source>
        <dbReference type="ARBA" id="ARBA00022679"/>
    </source>
</evidence>
<evidence type="ECO:0000256" key="2">
    <source>
        <dbReference type="ARBA" id="ARBA00022603"/>
    </source>
</evidence>
<reference evidence="6" key="1">
    <citation type="thesis" date="2020" institute="ProQuest LLC" country="789 East Eisenhower Parkway, Ann Arbor, MI, USA">
        <title>Comparative Genomics and Chromosome Evolution.</title>
        <authorList>
            <person name="Mudd A.B."/>
        </authorList>
    </citation>
    <scope>NUCLEOTIDE SEQUENCE</scope>
    <source>
        <strain evidence="6">Female2</strain>
        <tissue evidence="6">Blood</tissue>
    </source>
</reference>
<protein>
    <submittedName>
        <fullName evidence="6">Uncharacterized protein</fullName>
    </submittedName>
</protein>
<sequence>MALPTQKYSDCQNKFDARKYLEVYYGVDPLTQQIDEESQLTLAFLVKVFSSGAIQGDSMIEIGSGPVLHHILSACDRFKSIYLTDYLDVNLQEIDKWLKGSKDAFDWTPYLKYVCEVEGNRSTPKDKVLRIKNKVKLMRCDVTKSNPLEPHTLPQTDCVIAAGCLICACKTLDAFSNALKNIASLIRRGGHVIIIDYLGASYYLIGDAKMNLLSINENIVKREIIDAGFEIDEFKVENDVSIPRETFDCKQVFFLLAHRI</sequence>
<dbReference type="Pfam" id="PF01234">
    <property type="entry name" value="NNMT_PNMT_TEMT"/>
    <property type="match status" value="1"/>
</dbReference>
<dbReference type="PANTHER" id="PTHR10867:SF41">
    <property type="entry name" value="NICOTINAMIDE N-METHYLTRANSFERASE"/>
    <property type="match status" value="1"/>
</dbReference>
<evidence type="ECO:0000313" key="7">
    <source>
        <dbReference type="Proteomes" id="UP000812440"/>
    </source>
</evidence>
<dbReference type="PIRSF" id="PIRSF000384">
    <property type="entry name" value="PNMTase"/>
    <property type="match status" value="1"/>
</dbReference>
<dbReference type="GO" id="GO:0032259">
    <property type="term" value="P:methylation"/>
    <property type="evidence" value="ECO:0007669"/>
    <property type="project" value="UniProtKB-KW"/>
</dbReference>
<dbReference type="GO" id="GO:0008757">
    <property type="term" value="F:S-adenosylmethionine-dependent methyltransferase activity"/>
    <property type="evidence" value="ECO:0007669"/>
    <property type="project" value="UniProtKB-ARBA"/>
</dbReference>
<accession>A0A8T2IR52</accession>
<dbReference type="NCBIfam" id="NF041360">
    <property type="entry name" value="GntF_guanitoxin"/>
    <property type="match status" value="1"/>
</dbReference>
<name>A0A8T2IR52_9PIPI</name>
<feature type="binding site" evidence="5">
    <location>
        <begin position="141"/>
        <end position="142"/>
    </location>
    <ligand>
        <name>S-adenosyl-L-methionine</name>
        <dbReference type="ChEBI" id="CHEBI:59789"/>
    </ligand>
</feature>
<keyword evidence="7" id="KW-1185">Reference proteome</keyword>
<evidence type="ECO:0000256" key="5">
    <source>
        <dbReference type="PIRSR" id="PIRSR000384-1"/>
    </source>
</evidence>
<dbReference type="InterPro" id="IPR029063">
    <property type="entry name" value="SAM-dependent_MTases_sf"/>
</dbReference>
<comment type="similarity">
    <text evidence="1">Belongs to the class I-like SAM-binding methyltransferase superfamily. NNMT/PNMT/TEMT family.</text>
</comment>
<evidence type="ECO:0000256" key="4">
    <source>
        <dbReference type="ARBA" id="ARBA00022691"/>
    </source>
</evidence>
<gene>
    <name evidence="6" type="ORF">GDO86_012729</name>
</gene>
<feature type="binding site" evidence="5">
    <location>
        <position position="90"/>
    </location>
    <ligand>
        <name>S-adenosyl-L-methionine</name>
        <dbReference type="ChEBI" id="CHEBI:59789"/>
    </ligand>
</feature>
<dbReference type="SUPFAM" id="SSF53335">
    <property type="entry name" value="S-adenosyl-L-methionine-dependent methyltransferases"/>
    <property type="match status" value="1"/>
</dbReference>
<dbReference type="FunFam" id="3.40.50.150:FF:000065">
    <property type="entry name" value="Phenylethanolamine N-methyltransferase"/>
    <property type="match status" value="1"/>
</dbReference>